<evidence type="ECO:0000256" key="1">
    <source>
        <dbReference type="ARBA" id="ARBA00004429"/>
    </source>
</evidence>
<evidence type="ECO:0000259" key="11">
    <source>
        <dbReference type="PROSITE" id="PS50928"/>
    </source>
</evidence>
<feature type="domain" description="ABC transmembrane type-1" evidence="11">
    <location>
        <begin position="34"/>
        <end position="241"/>
    </location>
</feature>
<dbReference type="InterPro" id="IPR035906">
    <property type="entry name" value="MetI-like_sf"/>
</dbReference>
<evidence type="ECO:0000256" key="10">
    <source>
        <dbReference type="RuleBase" id="RU363032"/>
    </source>
</evidence>
<name>A0A1Y2SRN6_9GAMM</name>
<protein>
    <submittedName>
        <fullName evidence="12">Amino acid ABC transporter permease</fullName>
    </submittedName>
</protein>
<dbReference type="GO" id="GO:0022857">
    <property type="term" value="F:transmembrane transporter activity"/>
    <property type="evidence" value="ECO:0007669"/>
    <property type="project" value="InterPro"/>
</dbReference>
<evidence type="ECO:0000256" key="3">
    <source>
        <dbReference type="ARBA" id="ARBA00022448"/>
    </source>
</evidence>
<dbReference type="PANTHER" id="PTHR30614">
    <property type="entry name" value="MEMBRANE COMPONENT OF AMINO ACID ABC TRANSPORTER"/>
    <property type="match status" value="1"/>
</dbReference>
<evidence type="ECO:0000256" key="9">
    <source>
        <dbReference type="ARBA" id="ARBA00023136"/>
    </source>
</evidence>
<dbReference type="GO" id="GO:0006865">
    <property type="term" value="P:amino acid transport"/>
    <property type="evidence" value="ECO:0007669"/>
    <property type="project" value="UniProtKB-KW"/>
</dbReference>
<keyword evidence="8 10" id="KW-1133">Transmembrane helix</keyword>
<dbReference type="Proteomes" id="UP000194204">
    <property type="component" value="Unassembled WGS sequence"/>
</dbReference>
<dbReference type="CDD" id="cd06261">
    <property type="entry name" value="TM_PBP2"/>
    <property type="match status" value="1"/>
</dbReference>
<gene>
    <name evidence="12" type="ORF">Xbed_01312</name>
</gene>
<evidence type="ECO:0000313" key="12">
    <source>
        <dbReference type="EMBL" id="OTA20508.1"/>
    </source>
</evidence>
<comment type="caution">
    <text evidence="12">The sequence shown here is derived from an EMBL/GenBank/DDBJ whole genome shotgun (WGS) entry which is preliminary data.</text>
</comment>
<comment type="subcellular location">
    <subcellularLocation>
        <location evidence="1">Cell inner membrane</location>
        <topology evidence="1">Multi-pass membrane protein</topology>
    </subcellularLocation>
    <subcellularLocation>
        <location evidence="10">Cell membrane</location>
        <topology evidence="10">Multi-pass membrane protein</topology>
    </subcellularLocation>
</comment>
<keyword evidence="13" id="KW-1185">Reference proteome</keyword>
<dbReference type="PANTHER" id="PTHR30614:SF47">
    <property type="entry name" value="ABC TRANSPORTER PERMEASE"/>
    <property type="match status" value="1"/>
</dbReference>
<dbReference type="EMBL" id="MUBK01000008">
    <property type="protein sequence ID" value="OTA20508.1"/>
    <property type="molecule type" value="Genomic_DNA"/>
</dbReference>
<dbReference type="InterPro" id="IPR043429">
    <property type="entry name" value="ArtM/GltK/GlnP/TcyL/YhdX-like"/>
</dbReference>
<evidence type="ECO:0000256" key="6">
    <source>
        <dbReference type="ARBA" id="ARBA00022692"/>
    </source>
</evidence>
<dbReference type="InterPro" id="IPR010065">
    <property type="entry name" value="AA_ABC_transptr_permease_3TM"/>
</dbReference>
<dbReference type="GO" id="GO:0043190">
    <property type="term" value="C:ATP-binding cassette (ABC) transporter complex"/>
    <property type="evidence" value="ECO:0007669"/>
    <property type="project" value="InterPro"/>
</dbReference>
<dbReference type="SUPFAM" id="SSF161098">
    <property type="entry name" value="MetI-like"/>
    <property type="match status" value="1"/>
</dbReference>
<feature type="transmembrane region" description="Helical" evidence="10">
    <location>
        <begin position="112"/>
        <end position="135"/>
    </location>
</feature>
<dbReference type="PROSITE" id="PS50928">
    <property type="entry name" value="ABC_TM1"/>
    <property type="match status" value="1"/>
</dbReference>
<dbReference type="STRING" id="40578.Xbed_01312"/>
<evidence type="ECO:0000256" key="8">
    <source>
        <dbReference type="ARBA" id="ARBA00022989"/>
    </source>
</evidence>
<sequence length="256" mass="28721">MTFYAANAVNSMFEQFITEYLLAPEYLRWLWQGFLITLWLSACAIASSTLLGFVIAAVRDSQIKPLCWLVTIYTSVFRNTPLLVQLFFWYFASGQILPQEAMMWLNTPHDTTMFGITLAWPSFEFLAGFIGLTLYSAPFVAEELRAGIQGVGRGQKYAAHALGLTGWQAMRHVVLPQALKIAMPPLLGQYMNIVKNSSLTMAIGVAELSYASRQVETQTLQTFEAFGVATVLYIAIIAVMEGWGQWRQQKTLARGY</sequence>
<dbReference type="NCBIfam" id="TIGR01726">
    <property type="entry name" value="HEQRo_perm_3TM"/>
    <property type="match status" value="1"/>
</dbReference>
<organism evidence="12 13">
    <name type="scientific">Xenorhabdus beddingii</name>
    <dbReference type="NCBI Taxonomy" id="40578"/>
    <lineage>
        <taxon>Bacteria</taxon>
        <taxon>Pseudomonadati</taxon>
        <taxon>Pseudomonadota</taxon>
        <taxon>Gammaproteobacteria</taxon>
        <taxon>Enterobacterales</taxon>
        <taxon>Morganellaceae</taxon>
        <taxon>Xenorhabdus</taxon>
    </lineage>
</organism>
<evidence type="ECO:0000256" key="2">
    <source>
        <dbReference type="ARBA" id="ARBA00010072"/>
    </source>
</evidence>
<accession>A0A1Y2SRN6</accession>
<dbReference type="Gene3D" id="1.10.3720.10">
    <property type="entry name" value="MetI-like"/>
    <property type="match status" value="1"/>
</dbReference>
<dbReference type="InterPro" id="IPR000515">
    <property type="entry name" value="MetI-like"/>
</dbReference>
<comment type="similarity">
    <text evidence="2">Belongs to the binding-protein-dependent transport system permease family. HisMQ subfamily.</text>
</comment>
<reference evidence="12 13" key="1">
    <citation type="submission" date="2017-01" db="EMBL/GenBank/DDBJ databases">
        <title>Deconstructing symbiosis and pathogenesis requirements using a combined genomic-metabolomic approach.</title>
        <authorList>
            <person name="Tobias N.J."/>
            <person name="Wolff H."/>
            <person name="Djahanschiri B."/>
            <person name="Ebersberger I."/>
            <person name="Bode H.B."/>
        </authorList>
    </citation>
    <scope>NUCLEOTIDE SEQUENCE [LARGE SCALE GENOMIC DNA]</scope>
    <source>
        <strain evidence="12 13">DSM 4764</strain>
    </source>
</reference>
<keyword evidence="6 10" id="KW-0812">Transmembrane</keyword>
<feature type="transmembrane region" description="Helical" evidence="10">
    <location>
        <begin position="29"/>
        <end position="54"/>
    </location>
</feature>
<keyword evidence="5" id="KW-0997">Cell inner membrane</keyword>
<feature type="transmembrane region" description="Helical" evidence="10">
    <location>
        <begin position="66"/>
        <end position="92"/>
    </location>
</feature>
<proteinExistence type="inferred from homology"/>
<evidence type="ECO:0000313" key="13">
    <source>
        <dbReference type="Proteomes" id="UP000194204"/>
    </source>
</evidence>
<keyword evidence="4" id="KW-1003">Cell membrane</keyword>
<keyword evidence="9 10" id="KW-0472">Membrane</keyword>
<dbReference type="AlphaFoldDB" id="A0A1Y2SRN6"/>
<evidence type="ECO:0000256" key="5">
    <source>
        <dbReference type="ARBA" id="ARBA00022519"/>
    </source>
</evidence>
<keyword evidence="3 10" id="KW-0813">Transport</keyword>
<keyword evidence="7" id="KW-0029">Amino-acid transport</keyword>
<dbReference type="Pfam" id="PF00528">
    <property type="entry name" value="BPD_transp_1"/>
    <property type="match status" value="1"/>
</dbReference>
<evidence type="ECO:0000256" key="4">
    <source>
        <dbReference type="ARBA" id="ARBA00022475"/>
    </source>
</evidence>
<evidence type="ECO:0000256" key="7">
    <source>
        <dbReference type="ARBA" id="ARBA00022970"/>
    </source>
</evidence>
<feature type="transmembrane region" description="Helical" evidence="10">
    <location>
        <begin position="223"/>
        <end position="244"/>
    </location>
</feature>